<reference evidence="1 2" key="1">
    <citation type="submission" date="2024-01" db="EMBL/GenBank/DDBJ databases">
        <title>The complete chloroplast genome sequence of Lithospermum erythrorhizon: insights into the phylogenetic relationship among Boraginaceae species and the maternal lineages of purple gromwells.</title>
        <authorList>
            <person name="Okada T."/>
            <person name="Watanabe K."/>
        </authorList>
    </citation>
    <scope>NUCLEOTIDE SEQUENCE [LARGE SCALE GENOMIC DNA]</scope>
</reference>
<dbReference type="PANTHER" id="PTHR33710">
    <property type="entry name" value="BNAC02G09200D PROTEIN"/>
    <property type="match status" value="1"/>
</dbReference>
<gene>
    <name evidence="1" type="ORF">LIER_16642</name>
</gene>
<dbReference type="EMBL" id="BAABME010003743">
    <property type="protein sequence ID" value="GAA0159984.1"/>
    <property type="molecule type" value="Genomic_DNA"/>
</dbReference>
<name>A0AAV3Q888_LITER</name>
<evidence type="ECO:0008006" key="3">
    <source>
        <dbReference type="Google" id="ProtNLM"/>
    </source>
</evidence>
<dbReference type="AlphaFoldDB" id="A0AAV3Q888"/>
<evidence type="ECO:0000313" key="2">
    <source>
        <dbReference type="Proteomes" id="UP001454036"/>
    </source>
</evidence>
<protein>
    <recommendedName>
        <fullName evidence="3">Reverse transcriptase</fullName>
    </recommendedName>
</protein>
<dbReference type="PANTHER" id="PTHR33710:SF77">
    <property type="entry name" value="DNASE I-LIKE SUPERFAMILY PROTEIN"/>
    <property type="match status" value="1"/>
</dbReference>
<keyword evidence="2" id="KW-1185">Reference proteome</keyword>
<evidence type="ECO:0000313" key="1">
    <source>
        <dbReference type="EMBL" id="GAA0159984.1"/>
    </source>
</evidence>
<sequence>MDNGKLSQRLNRVLCHQTCLDSFPILNVRHLSKTASNHAPLLLELKLLHDSPKGSFWIQNMWLHHEDLKRVILEYWSTLVYGDPFFILTNKRKRLKKCLRERNREVFGNIFTNVDSVDYFQTLWVGF</sequence>
<proteinExistence type="predicted"/>
<organism evidence="1 2">
    <name type="scientific">Lithospermum erythrorhizon</name>
    <name type="common">Purple gromwell</name>
    <name type="synonym">Lithospermum officinale var. erythrorhizon</name>
    <dbReference type="NCBI Taxonomy" id="34254"/>
    <lineage>
        <taxon>Eukaryota</taxon>
        <taxon>Viridiplantae</taxon>
        <taxon>Streptophyta</taxon>
        <taxon>Embryophyta</taxon>
        <taxon>Tracheophyta</taxon>
        <taxon>Spermatophyta</taxon>
        <taxon>Magnoliopsida</taxon>
        <taxon>eudicotyledons</taxon>
        <taxon>Gunneridae</taxon>
        <taxon>Pentapetalae</taxon>
        <taxon>asterids</taxon>
        <taxon>lamiids</taxon>
        <taxon>Boraginales</taxon>
        <taxon>Boraginaceae</taxon>
        <taxon>Boraginoideae</taxon>
        <taxon>Lithospermeae</taxon>
        <taxon>Lithospermum</taxon>
    </lineage>
</organism>
<accession>A0AAV3Q888</accession>
<comment type="caution">
    <text evidence="1">The sequence shown here is derived from an EMBL/GenBank/DDBJ whole genome shotgun (WGS) entry which is preliminary data.</text>
</comment>
<dbReference type="Proteomes" id="UP001454036">
    <property type="component" value="Unassembled WGS sequence"/>
</dbReference>